<protein>
    <submittedName>
        <fullName evidence="1">Uncharacterized protein</fullName>
    </submittedName>
</protein>
<name>A0ACC5WRU6_PANGG</name>
<accession>A0ACC5WRU6</accession>
<gene>
    <name evidence="1" type="ORF">PGIGA_G00251220</name>
</gene>
<dbReference type="Proteomes" id="UP000829447">
    <property type="component" value="Linkage Group LG9"/>
</dbReference>
<dbReference type="EMBL" id="CM040462">
    <property type="protein sequence ID" value="MCI4381411.1"/>
    <property type="molecule type" value="Genomic_DNA"/>
</dbReference>
<comment type="caution">
    <text evidence="1">The sequence shown here is derived from an EMBL/GenBank/DDBJ whole genome shotgun (WGS) entry which is preliminary data.</text>
</comment>
<keyword evidence="2" id="KW-1185">Reference proteome</keyword>
<evidence type="ECO:0000313" key="1">
    <source>
        <dbReference type="EMBL" id="MCI4381411.1"/>
    </source>
</evidence>
<sequence>MKAFERLILRSIRPLVKPFLDPLQFAYQPQLGVDDAVVHLLHRTYAHLEKPGSSVRFMFFDFSSAFNTIRPTLLEEKLKNMQVYTPLVSWIMDYLTGRPQYVRIQNCVSDTVICSTGAPQGTVLSPFLFTLYTSDFSYNSESCHLQKFSDDSVVVGCIRGGDTSEYQTVVDNFVTWCELNHLQLNVRKTKELVVDFRKSRTPVTPLSVHETSPLLCAEASGSELHHSSVPDNVPSAPPYQGEAPPPYWAVPGVGSASLCCGVCGAQIALNPNSSQHMVKCGVCQEATPIRSPPAGKRFVRCPCHCLLICNASSQRVACPRPQCKRVIELTGPGSSSAVVQYYGTRVSCGHCSQMFLGPQSGKKMRVRCPHCRKVSFIGQEYPMKRCVYFTLMAIFFAIVAGGLIGATVAEARDYNAIYALWTFLLVLCMVCVCWAVYWARIKVSTPLQS</sequence>
<reference evidence="1 2" key="1">
    <citation type="journal article" date="2022" name="bioRxiv">
        <title>An ancient truncated duplication of the anti-Mullerian hormone receptor type 2 gene is a potential conserved master sex determinant in the Pangasiidae catfish family.</title>
        <authorList>
            <person name="Wen M."/>
            <person name="Pan Q."/>
            <person name="Jouanno E."/>
            <person name="Montfort J."/>
            <person name="Zahm M."/>
            <person name="Cabau C."/>
            <person name="Klopp C."/>
            <person name="Iampietro C."/>
            <person name="Roques C."/>
            <person name="Bouchez O."/>
            <person name="Castinel A."/>
            <person name="Donnadieu C."/>
            <person name="Parrinello H."/>
            <person name="Poncet C."/>
            <person name="Belmonte E."/>
            <person name="Gautier V."/>
            <person name="Avarre J.-C."/>
            <person name="Dugue R."/>
            <person name="Gustiano R."/>
            <person name="Ha T.T.T."/>
            <person name="Campet M."/>
            <person name="Sriphairoj K."/>
            <person name="Ribolli J."/>
            <person name="de Almeida F.L."/>
            <person name="Desvignes T."/>
            <person name="Postlethwait J.H."/>
            <person name="Bucao C.F."/>
            <person name="Robinson-Rechavi M."/>
            <person name="Bobe J."/>
            <person name="Herpin A."/>
            <person name="Guiguen Y."/>
        </authorList>
    </citation>
    <scope>NUCLEOTIDE SEQUENCE [LARGE SCALE GENOMIC DNA]</scope>
    <source>
        <strain evidence="1">YG-Dec2019</strain>
    </source>
</reference>
<organism evidence="1 2">
    <name type="scientific">Pangasianodon gigas</name>
    <name type="common">Mekong giant catfish</name>
    <name type="synonym">Pangasius gigas</name>
    <dbReference type="NCBI Taxonomy" id="30993"/>
    <lineage>
        <taxon>Eukaryota</taxon>
        <taxon>Metazoa</taxon>
        <taxon>Chordata</taxon>
        <taxon>Craniata</taxon>
        <taxon>Vertebrata</taxon>
        <taxon>Euteleostomi</taxon>
        <taxon>Actinopterygii</taxon>
        <taxon>Neopterygii</taxon>
        <taxon>Teleostei</taxon>
        <taxon>Ostariophysi</taxon>
        <taxon>Siluriformes</taxon>
        <taxon>Pangasiidae</taxon>
        <taxon>Pangasianodon</taxon>
    </lineage>
</organism>
<proteinExistence type="predicted"/>
<evidence type="ECO:0000313" key="2">
    <source>
        <dbReference type="Proteomes" id="UP000829447"/>
    </source>
</evidence>